<accession>A0A8X6HAF2</accession>
<sequence length="45" mass="5375">FGRLARGVWRQKRASDSGDHRQYSYPLCPGHHHHHPHYEKEAIKK</sequence>
<dbReference type="AlphaFoldDB" id="A0A8X6HAF2"/>
<evidence type="ECO:0000256" key="1">
    <source>
        <dbReference type="SAM" id="MobiDB-lite"/>
    </source>
</evidence>
<evidence type="ECO:0000313" key="2">
    <source>
        <dbReference type="EMBL" id="GFQ99298.1"/>
    </source>
</evidence>
<feature type="non-terminal residue" evidence="2">
    <location>
        <position position="1"/>
    </location>
</feature>
<comment type="caution">
    <text evidence="2">The sequence shown here is derived from an EMBL/GenBank/DDBJ whole genome shotgun (WGS) entry which is preliminary data.</text>
</comment>
<dbReference type="EMBL" id="BMAO01024984">
    <property type="protein sequence ID" value="GFQ99298.1"/>
    <property type="molecule type" value="Genomic_DNA"/>
</dbReference>
<keyword evidence="3" id="KW-1185">Reference proteome</keyword>
<evidence type="ECO:0000313" key="3">
    <source>
        <dbReference type="Proteomes" id="UP000887116"/>
    </source>
</evidence>
<feature type="region of interest" description="Disordered" evidence="1">
    <location>
        <begin position="1"/>
        <end position="45"/>
    </location>
</feature>
<dbReference type="Proteomes" id="UP000887116">
    <property type="component" value="Unassembled WGS sequence"/>
</dbReference>
<name>A0A8X6HAF2_TRICU</name>
<dbReference type="OrthoDB" id="10395037at2759"/>
<proteinExistence type="predicted"/>
<feature type="compositionally biased region" description="Basic and acidic residues" evidence="1">
    <location>
        <begin position="13"/>
        <end position="22"/>
    </location>
</feature>
<protein>
    <submittedName>
        <fullName evidence="2">Uncharacterized protein</fullName>
    </submittedName>
</protein>
<reference evidence="2" key="1">
    <citation type="submission" date="2020-07" db="EMBL/GenBank/DDBJ databases">
        <title>Multicomponent nature underlies the extraordinary mechanical properties of spider dragline silk.</title>
        <authorList>
            <person name="Kono N."/>
            <person name="Nakamura H."/>
            <person name="Mori M."/>
            <person name="Yoshida Y."/>
            <person name="Ohtoshi R."/>
            <person name="Malay A.D."/>
            <person name="Moran D.A.P."/>
            <person name="Tomita M."/>
            <person name="Numata K."/>
            <person name="Arakawa K."/>
        </authorList>
    </citation>
    <scope>NUCLEOTIDE SEQUENCE</scope>
</reference>
<gene>
    <name evidence="2" type="ORF">TNCT_489471</name>
</gene>
<organism evidence="2 3">
    <name type="scientific">Trichonephila clavata</name>
    <name type="common">Joro spider</name>
    <name type="synonym">Nephila clavata</name>
    <dbReference type="NCBI Taxonomy" id="2740835"/>
    <lineage>
        <taxon>Eukaryota</taxon>
        <taxon>Metazoa</taxon>
        <taxon>Ecdysozoa</taxon>
        <taxon>Arthropoda</taxon>
        <taxon>Chelicerata</taxon>
        <taxon>Arachnida</taxon>
        <taxon>Araneae</taxon>
        <taxon>Araneomorphae</taxon>
        <taxon>Entelegynae</taxon>
        <taxon>Araneoidea</taxon>
        <taxon>Nephilidae</taxon>
        <taxon>Trichonephila</taxon>
    </lineage>
</organism>